<evidence type="ECO:0000313" key="3">
    <source>
        <dbReference type="Proteomes" id="UP000254720"/>
    </source>
</evidence>
<protein>
    <recommendedName>
        <fullName evidence="4">SH3 domain-containing protein</fullName>
    </recommendedName>
</protein>
<organism evidence="2 3">
    <name type="scientific">Aquicella lusitana</name>
    <dbReference type="NCBI Taxonomy" id="254246"/>
    <lineage>
        <taxon>Bacteria</taxon>
        <taxon>Pseudomonadati</taxon>
        <taxon>Pseudomonadota</taxon>
        <taxon>Gammaproteobacteria</taxon>
        <taxon>Legionellales</taxon>
        <taxon>Coxiellaceae</taxon>
        <taxon>Aquicella</taxon>
    </lineage>
</organism>
<dbReference type="AlphaFoldDB" id="A0A370G124"/>
<dbReference type="EMBL" id="QQAX01000038">
    <property type="protein sequence ID" value="RDI37571.1"/>
    <property type="molecule type" value="Genomic_DNA"/>
</dbReference>
<name>A0A370G124_9COXI</name>
<feature type="compositionally biased region" description="Polar residues" evidence="1">
    <location>
        <begin position="182"/>
        <end position="206"/>
    </location>
</feature>
<dbReference type="Proteomes" id="UP000254720">
    <property type="component" value="Unassembled WGS sequence"/>
</dbReference>
<evidence type="ECO:0008006" key="4">
    <source>
        <dbReference type="Google" id="ProtNLM"/>
    </source>
</evidence>
<evidence type="ECO:0000256" key="1">
    <source>
        <dbReference type="SAM" id="MobiDB-lite"/>
    </source>
</evidence>
<keyword evidence="3" id="KW-1185">Reference proteome</keyword>
<reference evidence="2 3" key="1">
    <citation type="submission" date="2018-07" db="EMBL/GenBank/DDBJ databases">
        <title>Genomic Encyclopedia of Type Strains, Phase IV (KMG-IV): sequencing the most valuable type-strain genomes for metagenomic binning, comparative biology and taxonomic classification.</title>
        <authorList>
            <person name="Goeker M."/>
        </authorList>
    </citation>
    <scope>NUCLEOTIDE SEQUENCE [LARGE SCALE GENOMIC DNA]</scope>
    <source>
        <strain evidence="2 3">DSM 16500</strain>
    </source>
</reference>
<evidence type="ECO:0000313" key="2">
    <source>
        <dbReference type="EMBL" id="RDI37571.1"/>
    </source>
</evidence>
<accession>A0A370G124</accession>
<dbReference type="OrthoDB" id="5827212at2"/>
<gene>
    <name evidence="2" type="ORF">C8D86_13811</name>
</gene>
<sequence>MNIKYLFFIFLKLMASAIILSLPVTVFAKEISLYDQPKSDAKAIGTIDLAAGIIPIYTPKEGSWVKIADPKNGNVGWVKSSDLNSAGTSQSIFTFTQSIDNKTPTTYRIIQFGQPTNLTPEQTKTLVKQVQTEQQEMQKSIQNMMRDMDQLFYNDWHFMHHEAFPFFVPVMVMPVQKITKPPQVNKQTTSTSPATTQNNVDNKIKK</sequence>
<dbReference type="RefSeq" id="WP_114835431.1">
    <property type="nucleotide sequence ID" value="NZ_LR699117.1"/>
</dbReference>
<feature type="region of interest" description="Disordered" evidence="1">
    <location>
        <begin position="181"/>
        <end position="206"/>
    </location>
</feature>
<proteinExistence type="predicted"/>
<comment type="caution">
    <text evidence="2">The sequence shown here is derived from an EMBL/GenBank/DDBJ whole genome shotgun (WGS) entry which is preliminary data.</text>
</comment>